<proteinExistence type="inferred from homology"/>
<keyword evidence="3 7" id="KW-0812">Transmembrane</keyword>
<evidence type="ECO:0000256" key="5">
    <source>
        <dbReference type="ARBA" id="ARBA00023136"/>
    </source>
</evidence>
<dbReference type="AlphaFoldDB" id="A0A220MGD9"/>
<evidence type="ECO:0000256" key="4">
    <source>
        <dbReference type="ARBA" id="ARBA00022989"/>
    </source>
</evidence>
<evidence type="ECO:0000256" key="7">
    <source>
        <dbReference type="SAM" id="Phobius"/>
    </source>
</evidence>
<keyword evidence="5 7" id="KW-0472">Membrane</keyword>
<dbReference type="GO" id="GO:0022857">
    <property type="term" value="F:transmembrane transporter activity"/>
    <property type="evidence" value="ECO:0007669"/>
    <property type="project" value="TreeGrafter"/>
</dbReference>
<feature type="transmembrane region" description="Helical" evidence="7">
    <location>
        <begin position="825"/>
        <end position="849"/>
    </location>
</feature>
<dbReference type="Proteomes" id="UP000197781">
    <property type="component" value="Chromosome"/>
</dbReference>
<dbReference type="PANTHER" id="PTHR30572">
    <property type="entry name" value="MEMBRANE COMPONENT OF TRANSPORTER-RELATED"/>
    <property type="match status" value="1"/>
</dbReference>
<dbReference type="RefSeq" id="WP_088907815.1">
    <property type="nucleotide sequence ID" value="NZ_CP018145.1"/>
</dbReference>
<name>A0A220MGD9_9BACL</name>
<comment type="similarity">
    <text evidence="6">Belongs to the ABC-4 integral membrane protein family.</text>
</comment>
<organism evidence="9 10">
    <name type="scientific">Brevibacillus formosus</name>
    <dbReference type="NCBI Taxonomy" id="54913"/>
    <lineage>
        <taxon>Bacteria</taxon>
        <taxon>Bacillati</taxon>
        <taxon>Bacillota</taxon>
        <taxon>Bacilli</taxon>
        <taxon>Bacillales</taxon>
        <taxon>Paenibacillaceae</taxon>
        <taxon>Brevibacillus</taxon>
    </lineage>
</organism>
<feature type="transmembrane region" description="Helical" evidence="7">
    <location>
        <begin position="20"/>
        <end position="39"/>
    </location>
</feature>
<feature type="transmembrane region" description="Helical" evidence="7">
    <location>
        <begin position="468"/>
        <end position="488"/>
    </location>
</feature>
<reference evidence="9 10" key="1">
    <citation type="submission" date="2016-11" db="EMBL/GenBank/DDBJ databases">
        <authorList>
            <person name="Jaros S."/>
            <person name="Januszkiewicz K."/>
            <person name="Wedrychowicz H."/>
        </authorList>
    </citation>
    <scope>NUCLEOTIDE SEQUENCE [LARGE SCALE GENOMIC DNA]</scope>
    <source>
        <strain evidence="9 10">NF2</strain>
    </source>
</reference>
<evidence type="ECO:0000256" key="1">
    <source>
        <dbReference type="ARBA" id="ARBA00004651"/>
    </source>
</evidence>
<feature type="transmembrane region" description="Helical" evidence="7">
    <location>
        <begin position="790"/>
        <end position="813"/>
    </location>
</feature>
<evidence type="ECO:0000256" key="2">
    <source>
        <dbReference type="ARBA" id="ARBA00022475"/>
    </source>
</evidence>
<feature type="transmembrane region" description="Helical" evidence="7">
    <location>
        <begin position="737"/>
        <end position="758"/>
    </location>
</feature>
<dbReference type="EMBL" id="CP018145">
    <property type="protein sequence ID" value="ASJ54025.1"/>
    <property type="molecule type" value="Genomic_DNA"/>
</dbReference>
<feature type="domain" description="ABC3 transporter permease C-terminal" evidence="8">
    <location>
        <begin position="295"/>
        <end position="419"/>
    </location>
</feature>
<sequence>MNIVNQLTLRYMKKNKSRTLVTIIGVVISVAMLTAVFSISSSFMDMMQRNTIAYAGKWQAAFLDVAGEDVAVITNTEAIERYDIDQKLGFARLSNSPNSVKPYLYITGHSNHDVIGVGLIDGRLPQNENELALSSQFLQTAGVSWKVGDVVTLDFGNRSLNIDGKSETLGTDYVYQSKEVFTPTKTKTYTITGIVQAPDKEQEAMAAYRAFSGLSEGDLEEGFPYTVSVEYKDFKGLGNNIYETSNTIASKVSGVKDQVKSNGVKVKYNRDLLLYSGISNDSHFLNTMYLAVLSVGSIILIGSVSLIYNAFAISLSERSRTLGMLSSIGATKQQKRASVFFEAAVIGVIAIPAGLFFGSIGIGVTLHLLSPFIQKMFVVSEPMRLVIEPFSMVAVILFSVLTLFISAWFPAVRASGITPITAIRQTKDIEIKGKDVRTSKMTRKLFGFEAELGLKNLKRNKHHYRSTVFSLAISVILYLAASSFSLYMDKSYNMAQAPLPYDLSVYARGADLERVRSLTNELMSVQNATTKVNTQLIGAALFLNENEVTTDISSRHTLDPEGKYFMTANIVSLDDASFVAYLQSAGIDAKKLEGDEISAILVNRFTLKEQHNFTDITQLTVQEGSEIPLSNTLIEGAKVRIASITDKRPPFMLRYQEDAFTVTLVVSERGFDKLRELGNDKLSEQIFSEVQFTTEQSAALENEINPIINEYPDVHVYTTNLIEERQDAMNRATVISVFLYGFVILIGLICMANIINTISTGMALRKREFAMLASIGMTPKGMKKMLRFEGFFYGMKSLIYGLPISLCVMFFIYKSLSRNFEFAFTLPWANLLIAGIGVFFIVGTSILYATRKHKEQNIVEALKNENI</sequence>
<protein>
    <submittedName>
        <fullName evidence="9">ABC transporter permease</fullName>
    </submittedName>
</protein>
<dbReference type="PANTHER" id="PTHR30572:SF4">
    <property type="entry name" value="ABC TRANSPORTER PERMEASE YTRF"/>
    <property type="match status" value="1"/>
</dbReference>
<keyword evidence="2" id="KW-1003">Cell membrane</keyword>
<dbReference type="GO" id="GO:0005886">
    <property type="term" value="C:plasma membrane"/>
    <property type="evidence" value="ECO:0007669"/>
    <property type="project" value="UniProtKB-SubCell"/>
</dbReference>
<evidence type="ECO:0000256" key="6">
    <source>
        <dbReference type="ARBA" id="ARBA00038076"/>
    </source>
</evidence>
<feature type="transmembrane region" description="Helical" evidence="7">
    <location>
        <begin position="337"/>
        <end position="370"/>
    </location>
</feature>
<feature type="transmembrane region" description="Helical" evidence="7">
    <location>
        <begin position="288"/>
        <end position="316"/>
    </location>
</feature>
<evidence type="ECO:0000256" key="3">
    <source>
        <dbReference type="ARBA" id="ARBA00022692"/>
    </source>
</evidence>
<evidence type="ECO:0000259" key="8">
    <source>
        <dbReference type="Pfam" id="PF02687"/>
    </source>
</evidence>
<evidence type="ECO:0000313" key="10">
    <source>
        <dbReference type="Proteomes" id="UP000197781"/>
    </source>
</evidence>
<accession>A0A220MGD9</accession>
<dbReference type="InterPro" id="IPR003838">
    <property type="entry name" value="ABC3_permease_C"/>
</dbReference>
<dbReference type="KEGG" id="bfm:BP422_11010"/>
<gene>
    <name evidence="9" type="ORF">BP422_11010</name>
</gene>
<dbReference type="Pfam" id="PF02687">
    <property type="entry name" value="FtsX"/>
    <property type="match status" value="2"/>
</dbReference>
<evidence type="ECO:0000313" key="9">
    <source>
        <dbReference type="EMBL" id="ASJ54025.1"/>
    </source>
</evidence>
<keyword evidence="4 7" id="KW-1133">Transmembrane helix</keyword>
<comment type="subcellular location">
    <subcellularLocation>
        <location evidence="1">Cell membrane</location>
        <topology evidence="1">Multi-pass membrane protein</topology>
    </subcellularLocation>
</comment>
<feature type="transmembrane region" description="Helical" evidence="7">
    <location>
        <begin position="390"/>
        <end position="409"/>
    </location>
</feature>
<feature type="domain" description="ABC3 transporter permease C-terminal" evidence="8">
    <location>
        <begin position="742"/>
        <end position="853"/>
    </location>
</feature>
<dbReference type="InterPro" id="IPR050250">
    <property type="entry name" value="Macrolide_Exporter_MacB"/>
</dbReference>